<keyword evidence="2" id="KW-1185">Reference proteome</keyword>
<dbReference type="InterPro" id="IPR032344">
    <property type="entry name" value="DUF4862"/>
</dbReference>
<gene>
    <name evidence="1" type="ORF">FHX33_003090</name>
</gene>
<evidence type="ECO:0008006" key="3">
    <source>
        <dbReference type="Google" id="ProtNLM"/>
    </source>
</evidence>
<sequence length="327" mass="34019">MSVLIGAYAASPAHARWAPDAEEEYFDGLTALTTVRGLELPWIDGLHPHDDAWLLRRFPRRFDAVLTGIPGTMRRLGRDPRFGLASPDADGRAAAVAEATRMLEAAERLNDACGRRAVVAVELHSAPVASVDPAAEQAAISALRESLESLAASGVGDDAALVVEHCDTFVPGRAPEKGFLAVADELAALDGLPDRFGMSVNWGRSAIELRDGDAVAAQIAAIASSGRLRGLMLSGAADQTTPFGPAWVDAHHPMVPAPGFPFGEPASLLTADRLDAAVAAAGPLEWAGVKFGWADASAGVAPRVAMVAAAAALLTRTLASHSAQMSR</sequence>
<accession>A0A7W4UXY5</accession>
<dbReference type="EMBL" id="JACHVP010000003">
    <property type="protein sequence ID" value="MBB2968320.1"/>
    <property type="molecule type" value="Genomic_DNA"/>
</dbReference>
<proteinExistence type="predicted"/>
<organism evidence="1 2">
    <name type="scientific">Leifsonia aquatica</name>
    <name type="common">Corynebacterium aquaticum</name>
    <dbReference type="NCBI Taxonomy" id="144185"/>
    <lineage>
        <taxon>Bacteria</taxon>
        <taxon>Bacillati</taxon>
        <taxon>Actinomycetota</taxon>
        <taxon>Actinomycetes</taxon>
        <taxon>Micrococcales</taxon>
        <taxon>Microbacteriaceae</taxon>
        <taxon>Leifsonia</taxon>
    </lineage>
</organism>
<dbReference type="Gene3D" id="3.20.20.150">
    <property type="entry name" value="Divalent-metal-dependent TIM barrel enzymes"/>
    <property type="match status" value="1"/>
</dbReference>
<dbReference type="RefSeq" id="WP_183428692.1">
    <property type="nucleotide sequence ID" value="NZ_JACHVP010000003.1"/>
</dbReference>
<dbReference type="InterPro" id="IPR036237">
    <property type="entry name" value="Xyl_isomerase-like_sf"/>
</dbReference>
<comment type="caution">
    <text evidence="1">The sequence shown here is derived from an EMBL/GenBank/DDBJ whole genome shotgun (WGS) entry which is preliminary data.</text>
</comment>
<dbReference type="Pfam" id="PF16154">
    <property type="entry name" value="DUF4862"/>
    <property type="match status" value="1"/>
</dbReference>
<evidence type="ECO:0000313" key="1">
    <source>
        <dbReference type="EMBL" id="MBB2968320.1"/>
    </source>
</evidence>
<dbReference type="Proteomes" id="UP000538196">
    <property type="component" value="Unassembled WGS sequence"/>
</dbReference>
<name>A0A7W4UXY5_LEIAQ</name>
<dbReference type="AlphaFoldDB" id="A0A7W4UXY5"/>
<dbReference type="SUPFAM" id="SSF51658">
    <property type="entry name" value="Xylose isomerase-like"/>
    <property type="match status" value="1"/>
</dbReference>
<evidence type="ECO:0000313" key="2">
    <source>
        <dbReference type="Proteomes" id="UP000538196"/>
    </source>
</evidence>
<reference evidence="1 2" key="1">
    <citation type="submission" date="2020-08" db="EMBL/GenBank/DDBJ databases">
        <title>Sequencing the genomes of 1000 actinobacteria strains.</title>
        <authorList>
            <person name="Klenk H.-P."/>
        </authorList>
    </citation>
    <scope>NUCLEOTIDE SEQUENCE [LARGE SCALE GENOMIC DNA]</scope>
    <source>
        <strain evidence="1 2">DSM 20146</strain>
    </source>
</reference>
<protein>
    <recommendedName>
        <fullName evidence="3">DUF4862 family protein</fullName>
    </recommendedName>
</protein>